<dbReference type="EC" id="3.4.-.-" evidence="1"/>
<dbReference type="InterPro" id="IPR005322">
    <property type="entry name" value="Peptidase_C69"/>
</dbReference>
<comment type="similarity">
    <text evidence="1">Belongs to the peptidase C69 family.</text>
</comment>
<keyword evidence="1" id="KW-0378">Hydrolase</keyword>
<protein>
    <recommendedName>
        <fullName evidence="1">Dipeptidase</fullName>
        <ecNumber evidence="1">3.4.-.-</ecNumber>
    </recommendedName>
</protein>
<organism evidence="2 3">
    <name type="scientific">Aerophobetes bacterium</name>
    <dbReference type="NCBI Taxonomy" id="2030807"/>
    <lineage>
        <taxon>Bacteria</taxon>
        <taxon>Candidatus Aerophobota</taxon>
    </lineage>
</organism>
<dbReference type="PANTHER" id="PTHR12994:SF17">
    <property type="entry name" value="LD30995P"/>
    <property type="match status" value="1"/>
</dbReference>
<sequence length="496" mass="56696">MRKLRMLIIPTVAIAIIGAAGLWHTALPCDTWVAMQDATADGSVILGKNSDRPPMEAQPLVHFPRMKHRPGEKVKCTYIEIPQVPETYEHIGSKIWWTFGHEHGMNEYGVAIGNEALWSKEPYQWGDGLLGMDLLRLALERGKTAYEAMHVIIDLLEKYGQSGDCEYQDEWGKANYHNSFIIADPKEAWVLETAGRYWAAKRLTHGVYSISNIYSIENDWDEAHPRLVEHAIKAGWTKSAEDFNFARDYGDYWRKGSLDPGAMQIRRNETYMSLQRDYGQITPATMMKINRSHHEGTVVEPRWGAPETFWATPCMHDSPRSGYRTAASIVAHLRSWMPPLLRQVYWASFSVPCCNVFKPFYFHGPRVPANYAKGTSTYSADAPFWWASRAKLLCDLNYQALNPTVRGVFGLPEEWEMKRQRTYEAEALKLIDDGNQGAAVRVLQQFIDENCGRVEKEYKMLNTILPTMLETVGIKYVFTDYLKDWSSKKGVPLPIP</sequence>
<dbReference type="GO" id="GO:0016805">
    <property type="term" value="F:dipeptidase activity"/>
    <property type="evidence" value="ECO:0007669"/>
    <property type="project" value="UniProtKB-KW"/>
</dbReference>
<dbReference type="AlphaFoldDB" id="A0A523WCF7"/>
<gene>
    <name evidence="2" type="ORF">E3J48_00810</name>
</gene>
<dbReference type="Proteomes" id="UP000319130">
    <property type="component" value="Unassembled WGS sequence"/>
</dbReference>
<evidence type="ECO:0000313" key="3">
    <source>
        <dbReference type="Proteomes" id="UP000319130"/>
    </source>
</evidence>
<evidence type="ECO:0000256" key="1">
    <source>
        <dbReference type="RuleBase" id="RU364089"/>
    </source>
</evidence>
<dbReference type="GO" id="GO:0070004">
    <property type="term" value="F:cysteine-type exopeptidase activity"/>
    <property type="evidence" value="ECO:0007669"/>
    <property type="project" value="InterPro"/>
</dbReference>
<comment type="catalytic activity">
    <reaction evidence="1">
        <text>an L-aminoacyl-L-amino acid + H2O = 2 an L-alpha-amino acid</text>
        <dbReference type="Rhea" id="RHEA:48940"/>
        <dbReference type="ChEBI" id="CHEBI:15377"/>
        <dbReference type="ChEBI" id="CHEBI:59869"/>
        <dbReference type="ChEBI" id="CHEBI:77460"/>
    </reaction>
</comment>
<dbReference type="PANTHER" id="PTHR12994">
    <property type="entry name" value="SECERNIN"/>
    <property type="match status" value="1"/>
</dbReference>
<dbReference type="EMBL" id="SOIZ01000040">
    <property type="protein sequence ID" value="TET64661.1"/>
    <property type="molecule type" value="Genomic_DNA"/>
</dbReference>
<name>A0A523WCF7_UNCAE</name>
<evidence type="ECO:0000313" key="2">
    <source>
        <dbReference type="EMBL" id="TET64661.1"/>
    </source>
</evidence>
<comment type="caution">
    <text evidence="2">The sequence shown here is derived from an EMBL/GenBank/DDBJ whole genome shotgun (WGS) entry which is preliminary data.</text>
</comment>
<keyword evidence="1" id="KW-0645">Protease</keyword>
<dbReference type="Pfam" id="PF03577">
    <property type="entry name" value="Peptidase_C69"/>
    <property type="match status" value="1"/>
</dbReference>
<proteinExistence type="inferred from homology"/>
<reference evidence="2 3" key="1">
    <citation type="submission" date="2019-03" db="EMBL/GenBank/DDBJ databases">
        <title>Metabolic potential of uncultured bacteria and archaea associated with petroleum seepage in deep-sea sediments.</title>
        <authorList>
            <person name="Dong X."/>
            <person name="Hubert C."/>
        </authorList>
    </citation>
    <scope>NUCLEOTIDE SEQUENCE [LARGE SCALE GENOMIC DNA]</scope>
    <source>
        <strain evidence="2">E29_bin52</strain>
    </source>
</reference>
<dbReference type="GO" id="GO:0006508">
    <property type="term" value="P:proteolysis"/>
    <property type="evidence" value="ECO:0007669"/>
    <property type="project" value="UniProtKB-KW"/>
</dbReference>
<dbReference type="Gene3D" id="3.60.60.10">
    <property type="entry name" value="Penicillin V Acylase, Chain A"/>
    <property type="match status" value="1"/>
</dbReference>
<keyword evidence="1" id="KW-0224">Dipeptidase</keyword>
<accession>A0A523WCF7</accession>